<dbReference type="AlphaFoldDB" id="A6THL3"/>
<dbReference type="EMBL" id="CP000647">
    <property type="protein sequence ID" value="ABR80047.1"/>
    <property type="molecule type" value="Genomic_DNA"/>
</dbReference>
<evidence type="ECO:0008006" key="3">
    <source>
        <dbReference type="Google" id="ProtNLM"/>
    </source>
</evidence>
<reference evidence="1 2" key="1">
    <citation type="journal article" date="2001" name="Nature">
        <title>Complete genome sequence of Salmonella enterica serovar Typhimurium LT2.</title>
        <authorList>
            <person name="McClelland M."/>
            <person name="Sanderson K.E."/>
            <person name="Spieth J."/>
            <person name="Clifton S.W."/>
            <person name="Latreille P."/>
            <person name="Courtney L."/>
            <person name="Porwollik S."/>
            <person name="Ali J."/>
            <person name="Dante M."/>
            <person name="Du F."/>
            <person name="Hou S."/>
            <person name="Layman D."/>
            <person name="Leonard S."/>
            <person name="Nguyen C."/>
            <person name="Scott K."/>
            <person name="Holmes A."/>
            <person name="Grewal N."/>
            <person name="Mulvaney E."/>
            <person name="Ryan E."/>
            <person name="Sun H."/>
            <person name="Florea L."/>
            <person name="Miller W."/>
            <person name="Stoneking T."/>
            <person name="Nhan M."/>
            <person name="Waterston R."/>
            <person name="Wilson R.K."/>
        </authorList>
    </citation>
    <scope>NUCLEOTIDE SEQUENCE [LARGE SCALE GENOMIC DNA]</scope>
    <source>
        <strain evidence="2">ATCC 700721 / MGH 78578</strain>
    </source>
</reference>
<dbReference type="Proteomes" id="UP000000265">
    <property type="component" value="Chromosome"/>
</dbReference>
<gene>
    <name evidence="1" type="ORF">KPN_04697</name>
</gene>
<organism evidence="1 2">
    <name type="scientific">Klebsiella pneumoniae subsp. pneumoniae (strain ATCC 700721 / MGH 78578)</name>
    <dbReference type="NCBI Taxonomy" id="272620"/>
    <lineage>
        <taxon>Bacteria</taxon>
        <taxon>Pseudomonadati</taxon>
        <taxon>Pseudomonadota</taxon>
        <taxon>Gammaproteobacteria</taxon>
        <taxon>Enterobacterales</taxon>
        <taxon>Enterobacteriaceae</taxon>
        <taxon>Klebsiella/Raoultella group</taxon>
        <taxon>Klebsiella</taxon>
        <taxon>Klebsiella pneumoniae complex</taxon>
    </lineage>
</organism>
<name>A6THL3_KLEP7</name>
<sequence length="266" mass="31007">MIIKDEVFDSMLSSGVLDDFLDLIDPQKFDEFSRSVFITLRNAVKSIESNADKYYDQSEEQISTTISLLIEKAGFQTKSEPSNRGHVDIFVEKDRFKWLIEAKIGYNNQKIFEGLLQLTSRYLTDQRSACLLLYFKKENIKNNFESWKDYIQNKKWKDYAKMHDILNDCELMYGESIIKPDPFCVGYSFLAGAKTTAGESLDIYNLGANLHFRPVDSSGRNGVTLRKNQAKLYLEHLYHDKENGLPIDEKELYKNLNDYFDFDKKQ</sequence>
<dbReference type="HOGENOM" id="CLU_1045019_0_0_6"/>
<dbReference type="EnsemblBacteria" id="ABR80047">
    <property type="protein sequence ID" value="ABR80047"/>
    <property type="gene ID" value="KPN_04697"/>
</dbReference>
<reference evidence="1 2" key="2">
    <citation type="submission" date="2006-09" db="EMBL/GenBank/DDBJ databases">
        <authorList>
            <consortium name="The Klebsiella pneumonia Genome Sequencing Project"/>
            <person name="McClelland M."/>
            <person name="Sanderson E.K."/>
            <person name="Spieth J."/>
            <person name="Clifton W.S."/>
            <person name="Latreille P."/>
            <person name="Sabo A."/>
            <person name="Pepin K."/>
            <person name="Bhonagiri V."/>
            <person name="Porwollik S."/>
            <person name="Ali J."/>
            <person name="Wilson R.K."/>
        </authorList>
    </citation>
    <scope>NUCLEOTIDE SEQUENCE [LARGE SCALE GENOMIC DNA]</scope>
    <source>
        <strain evidence="2">ATCC 700721 / MGH 78578</strain>
    </source>
</reference>
<evidence type="ECO:0000313" key="1">
    <source>
        <dbReference type="EMBL" id="ABR80047.1"/>
    </source>
</evidence>
<dbReference type="RefSeq" id="WP_015959335.1">
    <property type="nucleotide sequence ID" value="NC_009648.1"/>
</dbReference>
<accession>A6THL3</accession>
<dbReference type="STRING" id="272620.KPN_04697"/>
<dbReference type="PaxDb" id="272620-KPN_04697"/>
<proteinExistence type="predicted"/>
<evidence type="ECO:0000313" key="2">
    <source>
        <dbReference type="Proteomes" id="UP000000265"/>
    </source>
</evidence>
<protein>
    <recommendedName>
        <fullName evidence="3">Restriction endonuclease</fullName>
    </recommendedName>
</protein>
<dbReference type="KEGG" id="kpn:KPN_04697"/>